<dbReference type="CDD" id="cd07012">
    <property type="entry name" value="PBP2_Bug_TTT"/>
    <property type="match status" value="1"/>
</dbReference>
<comment type="similarity">
    <text evidence="1">Belongs to the UPF0065 (bug) family.</text>
</comment>
<dbReference type="Gene3D" id="3.40.190.10">
    <property type="entry name" value="Periplasmic binding protein-like II"/>
    <property type="match status" value="1"/>
</dbReference>
<accession>A0A4U0R7J4</accession>
<dbReference type="InterPro" id="IPR005064">
    <property type="entry name" value="BUG"/>
</dbReference>
<proteinExistence type="inferred from homology"/>
<organism evidence="3 4">
    <name type="scientific">Paracoccus gahaiensis</name>
    <dbReference type="NCBI Taxonomy" id="1706839"/>
    <lineage>
        <taxon>Bacteria</taxon>
        <taxon>Pseudomonadati</taxon>
        <taxon>Pseudomonadota</taxon>
        <taxon>Alphaproteobacteria</taxon>
        <taxon>Rhodobacterales</taxon>
        <taxon>Paracoccaceae</taxon>
        <taxon>Paracoccus</taxon>
    </lineage>
</organism>
<dbReference type="Gene3D" id="3.40.190.150">
    <property type="entry name" value="Bordetella uptake gene, domain 1"/>
    <property type="match status" value="1"/>
</dbReference>
<protein>
    <submittedName>
        <fullName evidence="3">Tripartite tricarboxylate transporter substrate binding protein</fullName>
    </submittedName>
</protein>
<dbReference type="InterPro" id="IPR042100">
    <property type="entry name" value="Bug_dom1"/>
</dbReference>
<gene>
    <name evidence="3" type="ORF">FA743_13495</name>
</gene>
<evidence type="ECO:0000313" key="3">
    <source>
        <dbReference type="EMBL" id="TJZ90917.1"/>
    </source>
</evidence>
<dbReference type="PANTHER" id="PTHR42928:SF5">
    <property type="entry name" value="BLR1237 PROTEIN"/>
    <property type="match status" value="1"/>
</dbReference>
<evidence type="ECO:0000256" key="1">
    <source>
        <dbReference type="ARBA" id="ARBA00006987"/>
    </source>
</evidence>
<dbReference type="SUPFAM" id="SSF53850">
    <property type="entry name" value="Periplasmic binding protein-like II"/>
    <property type="match status" value="1"/>
</dbReference>
<reference evidence="3 4" key="1">
    <citation type="submission" date="2019-04" db="EMBL/GenBank/DDBJ databases">
        <authorList>
            <person name="Li J."/>
        </authorList>
    </citation>
    <scope>NUCLEOTIDE SEQUENCE [LARGE SCALE GENOMIC DNA]</scope>
    <source>
        <strain evidence="3 4">KCTC 42687</strain>
    </source>
</reference>
<dbReference type="RefSeq" id="WP_136886629.1">
    <property type="nucleotide sequence ID" value="NZ_SUNI01000013.1"/>
</dbReference>
<evidence type="ECO:0000256" key="2">
    <source>
        <dbReference type="SAM" id="SignalP"/>
    </source>
</evidence>
<name>A0A4U0R7J4_9RHOB</name>
<evidence type="ECO:0000313" key="4">
    <source>
        <dbReference type="Proteomes" id="UP000309747"/>
    </source>
</evidence>
<dbReference type="OrthoDB" id="7248487at2"/>
<feature type="signal peptide" evidence="2">
    <location>
        <begin position="1"/>
        <end position="27"/>
    </location>
</feature>
<dbReference type="Pfam" id="PF03401">
    <property type="entry name" value="TctC"/>
    <property type="match status" value="1"/>
</dbReference>
<dbReference type="PIRSF" id="PIRSF017082">
    <property type="entry name" value="YflP"/>
    <property type="match status" value="1"/>
</dbReference>
<dbReference type="PANTHER" id="PTHR42928">
    <property type="entry name" value="TRICARBOXYLATE-BINDING PROTEIN"/>
    <property type="match status" value="1"/>
</dbReference>
<dbReference type="Proteomes" id="UP000309747">
    <property type="component" value="Unassembled WGS sequence"/>
</dbReference>
<feature type="chain" id="PRO_5020963143" evidence="2">
    <location>
        <begin position="28"/>
        <end position="329"/>
    </location>
</feature>
<sequence>MTFTISRRSLGLALAATVALTGIPAMAQDTWQPEGPVRILMHTKPGGTADIFIRTLAATLEPAIGQPLVVENLPGAGGANQMNQIRRAEPDGLTLGINTVSHFTGMLTNLKGVFAPDNFSWIAAAQIDPILLFSSTESDIDTIEDLVALAKERGDGVVNIGGFGPVGSMQHIGISMFEKSAGIKLNWVAFEATPDILTALLGGHVDVGVSNLGPTLPFFESDRLEALAILGPDRLESLPDTPTVNEAGYPVNTDWVQVRGLFGPADMDPALQTQIADAFQLAMQAESYQDYAAKSGVETPDMGPEDYSAFVQQLMTVAEENLREQNLLN</sequence>
<keyword evidence="4" id="KW-1185">Reference proteome</keyword>
<comment type="caution">
    <text evidence="3">The sequence shown here is derived from an EMBL/GenBank/DDBJ whole genome shotgun (WGS) entry which is preliminary data.</text>
</comment>
<dbReference type="AlphaFoldDB" id="A0A4U0R7J4"/>
<dbReference type="EMBL" id="SUNI01000013">
    <property type="protein sequence ID" value="TJZ90917.1"/>
    <property type="molecule type" value="Genomic_DNA"/>
</dbReference>
<keyword evidence="2" id="KW-0732">Signal</keyword>